<protein>
    <submittedName>
        <fullName evidence="2">Uncharacterized protein</fullName>
    </submittedName>
</protein>
<dbReference type="EMBL" id="OUUW01000018">
    <property type="protein sequence ID" value="SPP89207.1"/>
    <property type="molecule type" value="Genomic_DNA"/>
</dbReference>
<keyword evidence="3" id="KW-1185">Reference proteome</keyword>
<dbReference type="OrthoDB" id="5982138at2759"/>
<evidence type="ECO:0000313" key="3">
    <source>
        <dbReference type="Proteomes" id="UP000268350"/>
    </source>
</evidence>
<gene>
    <name evidence="2" type="ORF">DGUA_6G019459</name>
</gene>
<feature type="compositionally biased region" description="Polar residues" evidence="1">
    <location>
        <begin position="1"/>
        <end position="24"/>
    </location>
</feature>
<dbReference type="AlphaFoldDB" id="A0A3B0K4Q6"/>
<evidence type="ECO:0000313" key="2">
    <source>
        <dbReference type="EMBL" id="SPP89207.1"/>
    </source>
</evidence>
<evidence type="ECO:0000256" key="1">
    <source>
        <dbReference type="SAM" id="MobiDB-lite"/>
    </source>
</evidence>
<name>A0A3B0K4Q6_DROGU</name>
<feature type="region of interest" description="Disordered" evidence="1">
    <location>
        <begin position="58"/>
        <end position="204"/>
    </location>
</feature>
<dbReference type="OMA" id="HIPNPDP"/>
<dbReference type="Proteomes" id="UP000268350">
    <property type="component" value="Unassembled WGS sequence"/>
</dbReference>
<feature type="region of interest" description="Disordered" evidence="1">
    <location>
        <begin position="1"/>
        <end position="43"/>
    </location>
</feature>
<reference evidence="3" key="1">
    <citation type="submission" date="2018-01" db="EMBL/GenBank/DDBJ databases">
        <authorList>
            <person name="Alioto T."/>
            <person name="Alioto T."/>
        </authorList>
    </citation>
    <scope>NUCLEOTIDE SEQUENCE [LARGE SCALE GENOMIC DNA]</scope>
</reference>
<sequence length="204" mass="21963">MRTKLYQQIQKNTHSSTMNNSNGSEPRRQGPPAAAVSPRVTQSLSEFDAEVEEQLRRRALAQQPPPPVGPSVIPNGAFPGSLTPGWNDPPPLNPDSVLGNANSRRPRIDPRRRAPYPIESNSLLFYPNPEAGGAEPSSRPTAMVMPRQLPLPPDAPNGAATHEPDEGTVPTRGRPASGNAASRVPTAVVPPRMKKPNHANLPHF</sequence>
<proteinExistence type="predicted"/>
<accession>A0A3B0K4Q6</accession>
<organism evidence="2 3">
    <name type="scientific">Drosophila guanche</name>
    <name type="common">Fruit fly</name>
    <dbReference type="NCBI Taxonomy" id="7266"/>
    <lineage>
        <taxon>Eukaryota</taxon>
        <taxon>Metazoa</taxon>
        <taxon>Ecdysozoa</taxon>
        <taxon>Arthropoda</taxon>
        <taxon>Hexapoda</taxon>
        <taxon>Insecta</taxon>
        <taxon>Pterygota</taxon>
        <taxon>Neoptera</taxon>
        <taxon>Endopterygota</taxon>
        <taxon>Diptera</taxon>
        <taxon>Brachycera</taxon>
        <taxon>Muscomorpha</taxon>
        <taxon>Ephydroidea</taxon>
        <taxon>Drosophilidae</taxon>
        <taxon>Drosophila</taxon>
        <taxon>Sophophora</taxon>
    </lineage>
</organism>